<evidence type="ECO:0000313" key="1">
    <source>
        <dbReference type="EMBL" id="TPD71273.1"/>
    </source>
</evidence>
<organism evidence="1 2">
    <name type="scientific">Flavobacterium microcysteis</name>
    <dbReference type="NCBI Taxonomy" id="2596891"/>
    <lineage>
        <taxon>Bacteria</taxon>
        <taxon>Pseudomonadati</taxon>
        <taxon>Bacteroidota</taxon>
        <taxon>Flavobacteriia</taxon>
        <taxon>Flavobacteriales</taxon>
        <taxon>Flavobacteriaceae</taxon>
        <taxon>Flavobacterium</taxon>
    </lineage>
</organism>
<keyword evidence="2" id="KW-1185">Reference proteome</keyword>
<reference evidence="1 2" key="1">
    <citation type="submission" date="2019-06" db="EMBL/GenBank/DDBJ databases">
        <title>Flavobacterium sp. MaA-Y11 from geoumgang.</title>
        <authorList>
            <person name="Jeong S."/>
        </authorList>
    </citation>
    <scope>NUCLEOTIDE SEQUENCE [LARGE SCALE GENOMIC DNA]</scope>
    <source>
        <strain evidence="1 2">MaA-Y11</strain>
    </source>
</reference>
<accession>A0A501QF80</accession>
<evidence type="ECO:0000313" key="2">
    <source>
        <dbReference type="Proteomes" id="UP000319175"/>
    </source>
</evidence>
<dbReference type="Proteomes" id="UP000319175">
    <property type="component" value="Unassembled WGS sequence"/>
</dbReference>
<comment type="caution">
    <text evidence="1">The sequence shown here is derived from an EMBL/GenBank/DDBJ whole genome shotgun (WGS) entry which is preliminary data.</text>
</comment>
<dbReference type="EMBL" id="VFJE01000051">
    <property type="protein sequence ID" value="TPD71273.1"/>
    <property type="molecule type" value="Genomic_DNA"/>
</dbReference>
<gene>
    <name evidence="1" type="ORF">FJA49_05065</name>
</gene>
<sequence length="277" mass="32649">MPDINDLSKRSNINVKHTYNSDVVIYEDHRTILNVFYFLKLNGLATFPIDLFMFDDHDDFLNPSAAALKKINEFNLEAPSEREFWSFTEFDLKTSDDDWVKAGMELGLINNVFLFHSSKASYSFSSKHQTESYGEKRVYNLGSVWDALHFRGSLEDYSNDVEYGQLWKDMGWIKRNGKFEFERENDFIIDFDLDCFSTFIVDKNYAIPEDILIKKFEEYKRTENHYYGKPSDFVKKLIENSILTTVCFENNSCGGIRESHKIFEVFDYLFFEKEIGN</sequence>
<protein>
    <submittedName>
        <fullName evidence="1">Uncharacterized protein</fullName>
    </submittedName>
</protein>
<name>A0A501QF80_9FLAO</name>
<proteinExistence type="predicted"/>
<dbReference type="RefSeq" id="WP_139999515.1">
    <property type="nucleotide sequence ID" value="NZ_VFJE01000051.1"/>
</dbReference>
<dbReference type="OrthoDB" id="1238239at2"/>
<dbReference type="AlphaFoldDB" id="A0A501QF80"/>